<dbReference type="AlphaFoldDB" id="A0A853JRF9"/>
<dbReference type="InterPro" id="IPR002508">
    <property type="entry name" value="MurNAc-LAA_cat"/>
</dbReference>
<comment type="caution">
    <text evidence="2">The sequence shown here is derived from an EMBL/GenBank/DDBJ whole genome shotgun (WGS) entry which is preliminary data.</text>
</comment>
<dbReference type="Pfam" id="PF01471">
    <property type="entry name" value="PG_binding_1"/>
    <property type="match status" value="2"/>
</dbReference>
<proteinExistence type="predicted"/>
<dbReference type="Gene3D" id="1.10.101.10">
    <property type="entry name" value="PGBD-like superfamily/PGBD"/>
    <property type="match status" value="2"/>
</dbReference>
<gene>
    <name evidence="2" type="ORF">H0N91_17490</name>
</gene>
<evidence type="ECO:0000313" key="3">
    <source>
        <dbReference type="Proteomes" id="UP000586254"/>
    </source>
</evidence>
<dbReference type="GO" id="GO:0008745">
    <property type="term" value="F:N-acetylmuramoyl-L-alanine amidase activity"/>
    <property type="evidence" value="ECO:0007669"/>
    <property type="project" value="InterPro"/>
</dbReference>
<dbReference type="InterPro" id="IPR036365">
    <property type="entry name" value="PGBD-like_sf"/>
</dbReference>
<sequence length="326" mass="34720">MAIDFIAWGHGTQTDGTPDCGCTDGSYTEAGLVGPITKAFVAKLRACGLNVASDVDTNNDRNITFCVRDANNLGARTYVSVHCDFSGAPSGTYPICHPNSPEGLRLAQCLDAAVRARIPIGTRGILRRSDFEVSETDMPAVIFETGSIRADIAILRDKPTEYGNALACGLMDYLGVAYDGTTIPPETPAPVPETTETAGDILLEYGDENIAVGQMQRDLRAMAYEDQNGNELVIDDDFGPATEYAVRRLQSFHGLEVDGIYGPLSDAALMGEIRQVQEALVVKGYDLHVDGAVGQQTDLAIRDFQAKNGLAVDGIVGNATRAALGI</sequence>
<dbReference type="SUPFAM" id="SSF53187">
    <property type="entry name" value="Zn-dependent exopeptidases"/>
    <property type="match status" value="1"/>
</dbReference>
<dbReference type="Proteomes" id="UP000586254">
    <property type="component" value="Unassembled WGS sequence"/>
</dbReference>
<dbReference type="SUPFAM" id="SSF47090">
    <property type="entry name" value="PGBD-like"/>
    <property type="match status" value="2"/>
</dbReference>
<accession>A0A853JRF9</accession>
<dbReference type="Pfam" id="PF01520">
    <property type="entry name" value="Amidase_3"/>
    <property type="match status" value="1"/>
</dbReference>
<evidence type="ECO:0000259" key="1">
    <source>
        <dbReference type="SMART" id="SM00646"/>
    </source>
</evidence>
<reference evidence="2 3" key="1">
    <citation type="submission" date="2020-07" db="EMBL/GenBank/DDBJ databases">
        <title>Organ Donor 1.</title>
        <authorList>
            <person name="Marsh A.J."/>
            <person name="Azcarate-Peril M.A."/>
        </authorList>
    </citation>
    <scope>NUCLEOTIDE SEQUENCE [LARGE SCALE GENOMIC DNA]</scope>
    <source>
        <strain evidence="2 3">AMC0717</strain>
    </source>
</reference>
<organism evidence="2 3">
    <name type="scientific">Eubacterium callanderi</name>
    <dbReference type="NCBI Taxonomy" id="53442"/>
    <lineage>
        <taxon>Bacteria</taxon>
        <taxon>Bacillati</taxon>
        <taxon>Bacillota</taxon>
        <taxon>Clostridia</taxon>
        <taxon>Eubacteriales</taxon>
        <taxon>Eubacteriaceae</taxon>
        <taxon>Eubacterium</taxon>
    </lineage>
</organism>
<dbReference type="GO" id="GO:0009253">
    <property type="term" value="P:peptidoglycan catabolic process"/>
    <property type="evidence" value="ECO:0007669"/>
    <property type="project" value="InterPro"/>
</dbReference>
<dbReference type="CDD" id="cd02696">
    <property type="entry name" value="MurNAc-LAA"/>
    <property type="match status" value="1"/>
</dbReference>
<dbReference type="EMBL" id="JACCKS010000027">
    <property type="protein sequence ID" value="NZA39873.1"/>
    <property type="molecule type" value="Genomic_DNA"/>
</dbReference>
<protein>
    <submittedName>
        <fullName evidence="2">Peptidoglycan-binding protein</fullName>
    </submittedName>
</protein>
<dbReference type="RefSeq" id="WP_180494102.1">
    <property type="nucleotide sequence ID" value="NZ_JACCKS010000027.1"/>
</dbReference>
<evidence type="ECO:0000313" key="2">
    <source>
        <dbReference type="EMBL" id="NZA39873.1"/>
    </source>
</evidence>
<dbReference type="InterPro" id="IPR002477">
    <property type="entry name" value="Peptidoglycan-bd-like"/>
</dbReference>
<name>A0A853JRF9_9FIRM</name>
<dbReference type="InterPro" id="IPR036366">
    <property type="entry name" value="PGBDSf"/>
</dbReference>
<dbReference type="SMART" id="SM00646">
    <property type="entry name" value="Ami_3"/>
    <property type="match status" value="1"/>
</dbReference>
<feature type="domain" description="MurNAc-LAA" evidence="1">
    <location>
        <begin position="67"/>
        <end position="171"/>
    </location>
</feature>
<dbReference type="Gene3D" id="3.40.630.40">
    <property type="entry name" value="Zn-dependent exopeptidases"/>
    <property type="match status" value="1"/>
</dbReference>